<evidence type="ECO:0008006" key="3">
    <source>
        <dbReference type="Google" id="ProtNLM"/>
    </source>
</evidence>
<gene>
    <name evidence="1" type="ORF">QHT84_09810</name>
</gene>
<dbReference type="EMBL" id="JASGBP010000005">
    <property type="protein sequence ID" value="MDI9257708.1"/>
    <property type="molecule type" value="Genomic_DNA"/>
</dbReference>
<dbReference type="Gene3D" id="3.40.50.1110">
    <property type="entry name" value="SGNH hydrolase"/>
    <property type="match status" value="1"/>
</dbReference>
<accession>A0ABT6XRJ3</accession>
<comment type="caution">
    <text evidence="1">The sequence shown here is derived from an EMBL/GenBank/DDBJ whole genome shotgun (WGS) entry which is preliminary data.</text>
</comment>
<reference evidence="1 2" key="1">
    <citation type="submission" date="2023-05" db="EMBL/GenBank/DDBJ databases">
        <title>Flavobacterium sedimenti sp. nov., isolated from the sediment.</title>
        <authorList>
            <person name="Wu N."/>
        </authorList>
    </citation>
    <scope>NUCLEOTIDE SEQUENCE [LARGE SCALE GENOMIC DNA]</scope>
    <source>
        <strain evidence="1 2">YZ-48</strain>
    </source>
</reference>
<sequence length="212" mass="24585">MMAKPVFLILTDSVALPRKHSDGVVLWNDTYVARLKDSCPDYDIVSVSIGGASITDLANQINYYKILNPKIVLLHCGIVDAAPRAFGRIELAVIKKLKLFRLTKPFVRFLRKYRSHHYASLGVFEDVLLKIKRDLNAERFYTLSILPSCNEYEQLMYGITESIENYNKVLKKHTEYIDLNQIPREGIVHDFHHINSIGHEYIFQQLQTRIFE</sequence>
<keyword evidence="2" id="KW-1185">Reference proteome</keyword>
<proteinExistence type="predicted"/>
<dbReference type="SUPFAM" id="SSF52266">
    <property type="entry name" value="SGNH hydrolase"/>
    <property type="match status" value="1"/>
</dbReference>
<protein>
    <recommendedName>
        <fullName evidence="3">SGNH/GDSL hydrolase family protein</fullName>
    </recommendedName>
</protein>
<dbReference type="RefSeq" id="WP_283239383.1">
    <property type="nucleotide sequence ID" value="NZ_JASGBP010000005.1"/>
</dbReference>
<name>A0ABT6XRJ3_9FLAO</name>
<dbReference type="InterPro" id="IPR036514">
    <property type="entry name" value="SGNH_hydro_sf"/>
</dbReference>
<dbReference type="Proteomes" id="UP001230035">
    <property type="component" value="Unassembled WGS sequence"/>
</dbReference>
<evidence type="ECO:0000313" key="1">
    <source>
        <dbReference type="EMBL" id="MDI9257708.1"/>
    </source>
</evidence>
<organism evidence="1 2">
    <name type="scientific">Flavobacterium sedimenticola</name>
    <dbReference type="NCBI Taxonomy" id="3043286"/>
    <lineage>
        <taxon>Bacteria</taxon>
        <taxon>Pseudomonadati</taxon>
        <taxon>Bacteroidota</taxon>
        <taxon>Flavobacteriia</taxon>
        <taxon>Flavobacteriales</taxon>
        <taxon>Flavobacteriaceae</taxon>
        <taxon>Flavobacterium</taxon>
    </lineage>
</organism>
<evidence type="ECO:0000313" key="2">
    <source>
        <dbReference type="Proteomes" id="UP001230035"/>
    </source>
</evidence>